<reference evidence="1 2" key="1">
    <citation type="submission" date="2018-06" db="EMBL/GenBank/DDBJ databases">
        <authorList>
            <consortium name="Pathogen Informatics"/>
            <person name="Doyle S."/>
        </authorList>
    </citation>
    <scope>NUCLEOTIDE SEQUENCE [LARGE SCALE GENOMIC DNA]</scope>
    <source>
        <strain evidence="1 2">NCTC13100</strain>
    </source>
</reference>
<dbReference type="Proteomes" id="UP000254263">
    <property type="component" value="Unassembled WGS sequence"/>
</dbReference>
<sequence>MLWSDSNLRIEVINIFMLMVPSILLYKNEIENAGDSERAAVLKDSECYLIWVRWIITSILNTF</sequence>
<protein>
    <submittedName>
        <fullName evidence="1">Uncharacterized protein</fullName>
    </submittedName>
</protein>
<organism evidence="1 2">
    <name type="scientific">Porphyromonas macacae</name>
    <dbReference type="NCBI Taxonomy" id="28115"/>
    <lineage>
        <taxon>Bacteria</taxon>
        <taxon>Pseudomonadati</taxon>
        <taxon>Bacteroidota</taxon>
        <taxon>Bacteroidia</taxon>
        <taxon>Bacteroidales</taxon>
        <taxon>Porphyromonadaceae</taxon>
        <taxon>Porphyromonas</taxon>
    </lineage>
</organism>
<evidence type="ECO:0000313" key="2">
    <source>
        <dbReference type="Proteomes" id="UP000254263"/>
    </source>
</evidence>
<gene>
    <name evidence="1" type="ORF">NCTC13100_02008</name>
</gene>
<proteinExistence type="predicted"/>
<dbReference type="EMBL" id="UGTI01000005">
    <property type="protein sequence ID" value="SUB93774.1"/>
    <property type="molecule type" value="Genomic_DNA"/>
</dbReference>
<name>A0A379EBJ5_9PORP</name>
<accession>A0A379EBJ5</accession>
<dbReference type="AlphaFoldDB" id="A0A379EBJ5"/>
<evidence type="ECO:0000313" key="1">
    <source>
        <dbReference type="EMBL" id="SUB93774.1"/>
    </source>
</evidence>